<dbReference type="OrthoDB" id="2017864at2759"/>
<dbReference type="Proteomes" id="UP000886520">
    <property type="component" value="Chromosome 18"/>
</dbReference>
<keyword evidence="1" id="KW-0472">Membrane</keyword>
<dbReference type="GO" id="GO:0080120">
    <property type="term" value="P:CAAX-box protein maturation"/>
    <property type="evidence" value="ECO:0007669"/>
    <property type="project" value="UniProtKB-ARBA"/>
</dbReference>
<evidence type="ECO:0000313" key="4">
    <source>
        <dbReference type="Proteomes" id="UP000886520"/>
    </source>
</evidence>
<dbReference type="EMBL" id="JABFUD020000018">
    <property type="protein sequence ID" value="KAI5066069.1"/>
    <property type="molecule type" value="Genomic_DNA"/>
</dbReference>
<feature type="domain" description="CAAX prenyl protease 2/Lysostaphin resistance protein A-like" evidence="2">
    <location>
        <begin position="212"/>
        <end position="296"/>
    </location>
</feature>
<feature type="transmembrane region" description="Helical" evidence="1">
    <location>
        <begin position="262"/>
        <end position="285"/>
    </location>
</feature>
<evidence type="ECO:0000256" key="1">
    <source>
        <dbReference type="SAM" id="Phobius"/>
    </source>
</evidence>
<sequence>MKLHAWSVGLQSHYGGGGGSIVQTFPTLAHNFQRMDRILIVKASSKRASPKRKTKNWQDKSISAPSSVVKEIKEIELGKGLQFTNDAPISSSRGDVDSETEVVSSISNSSTSLESKREVVLKACVTTSAAIFIIGILLQQATHFAAESGWSVPDCTLLLKFDVESWHLLVVCGLVLVVSSCRQLLLLAWPEFLESSDTANEEVLGPLQSIDYPIVSIMPGLSEEFLFRGALLPLCGLDWKGITVTGLLFGVLHLTGGRKTAFAIWASFVGILYGLACVATGNILVPMVAHSANNLIGATIWRLRQTGNSPSS</sequence>
<accession>A0A9D4Z915</accession>
<name>A0A9D4Z915_ADICA</name>
<evidence type="ECO:0000313" key="3">
    <source>
        <dbReference type="EMBL" id="KAI5066069.1"/>
    </source>
</evidence>
<dbReference type="PANTHER" id="PTHR43592:SF7">
    <property type="entry name" value="CAAX AMINO TERMINAL PROTEASE FAMILY PROTEIN"/>
    <property type="match status" value="1"/>
</dbReference>
<keyword evidence="1" id="KW-1133">Transmembrane helix</keyword>
<keyword evidence="4" id="KW-1185">Reference proteome</keyword>
<organism evidence="3 4">
    <name type="scientific">Adiantum capillus-veneris</name>
    <name type="common">Maidenhair fern</name>
    <dbReference type="NCBI Taxonomy" id="13818"/>
    <lineage>
        <taxon>Eukaryota</taxon>
        <taxon>Viridiplantae</taxon>
        <taxon>Streptophyta</taxon>
        <taxon>Embryophyta</taxon>
        <taxon>Tracheophyta</taxon>
        <taxon>Polypodiopsida</taxon>
        <taxon>Polypodiidae</taxon>
        <taxon>Polypodiales</taxon>
        <taxon>Pteridineae</taxon>
        <taxon>Pteridaceae</taxon>
        <taxon>Vittarioideae</taxon>
        <taxon>Adiantum</taxon>
    </lineage>
</organism>
<protein>
    <recommendedName>
        <fullName evidence="2">CAAX prenyl protease 2/Lysostaphin resistance protein A-like domain-containing protein</fullName>
    </recommendedName>
</protein>
<evidence type="ECO:0000259" key="2">
    <source>
        <dbReference type="Pfam" id="PF02517"/>
    </source>
</evidence>
<dbReference type="Pfam" id="PF02517">
    <property type="entry name" value="Rce1-like"/>
    <property type="match status" value="1"/>
</dbReference>
<reference evidence="3" key="1">
    <citation type="submission" date="2021-01" db="EMBL/GenBank/DDBJ databases">
        <title>Adiantum capillus-veneris genome.</title>
        <authorList>
            <person name="Fang Y."/>
            <person name="Liao Q."/>
        </authorList>
    </citation>
    <scope>NUCLEOTIDE SEQUENCE</scope>
    <source>
        <strain evidence="3">H3</strain>
        <tissue evidence="3">Leaf</tissue>
    </source>
</reference>
<gene>
    <name evidence="3" type="ORF">GOP47_0018693</name>
</gene>
<dbReference type="GO" id="GO:0004175">
    <property type="term" value="F:endopeptidase activity"/>
    <property type="evidence" value="ECO:0007669"/>
    <property type="project" value="UniProtKB-ARBA"/>
</dbReference>
<keyword evidence="1" id="KW-0812">Transmembrane</keyword>
<dbReference type="AlphaFoldDB" id="A0A9D4Z915"/>
<dbReference type="InterPro" id="IPR003675">
    <property type="entry name" value="Rce1/LyrA-like_dom"/>
</dbReference>
<proteinExistence type="predicted"/>
<comment type="caution">
    <text evidence="3">The sequence shown here is derived from an EMBL/GenBank/DDBJ whole genome shotgun (WGS) entry which is preliminary data.</text>
</comment>
<dbReference type="PANTHER" id="PTHR43592">
    <property type="entry name" value="CAAX AMINO TERMINAL PROTEASE"/>
    <property type="match status" value="1"/>
</dbReference>